<reference evidence="2 3" key="1">
    <citation type="submission" date="2016-04" db="EMBL/GenBank/DDBJ databases">
        <title>Draft genome sequence of Aeribacillus pallidus 8m3 from petroleum reservoir.</title>
        <authorList>
            <person name="Poltaraus A.B."/>
            <person name="Nazina T.N."/>
            <person name="Tourova T.P."/>
            <person name="Malakho S.M."/>
            <person name="Korshunova A.V."/>
            <person name="Sokolova D.S."/>
        </authorList>
    </citation>
    <scope>NUCLEOTIDE SEQUENCE [LARGE SCALE GENOMIC DNA]</scope>
    <source>
        <strain evidence="2 3">8m3</strain>
    </source>
</reference>
<dbReference type="EMBL" id="CP017703">
    <property type="protein sequence ID" value="ASS89128.1"/>
    <property type="molecule type" value="Genomic_DNA"/>
</dbReference>
<dbReference type="Gene3D" id="3.30.300.20">
    <property type="match status" value="1"/>
</dbReference>
<dbReference type="STRING" id="33936.AZI98_02755"/>
<dbReference type="AlphaFoldDB" id="A0A161ZVY3"/>
<evidence type="ECO:0000313" key="3">
    <source>
        <dbReference type="Proteomes" id="UP000076476"/>
    </source>
</evidence>
<evidence type="ECO:0000313" key="4">
    <source>
        <dbReference type="Proteomes" id="UP000214606"/>
    </source>
</evidence>
<dbReference type="Proteomes" id="UP000214606">
    <property type="component" value="Chromosome"/>
</dbReference>
<dbReference type="PANTHER" id="PTHR34352">
    <property type="entry name" value="PROTEIN YHFA"/>
    <property type="match status" value="1"/>
</dbReference>
<evidence type="ECO:0000313" key="2">
    <source>
        <dbReference type="EMBL" id="KZN97517.1"/>
    </source>
</evidence>
<proteinExistence type="predicted"/>
<evidence type="ECO:0000313" key="1">
    <source>
        <dbReference type="EMBL" id="ASS89128.1"/>
    </source>
</evidence>
<accession>A0A161ZVY3</accession>
<name>A0A161ZVY3_9BACI</name>
<sequence length="128" mass="14735">MEFQMKEIGYKTTFEYGELHVAGDVTYGFRPFQLMVSAIAGCSGSVFRKILDKKRIVYDDITIQAEVERNEEKANRIEKIHLHFIISSSSEDLDREQIQKCLELAHKNCPMVQSVEGSINITETFELK</sequence>
<dbReference type="KEGG" id="apak:AP3564_01550"/>
<dbReference type="RefSeq" id="WP_063386769.1">
    <property type="nucleotide sequence ID" value="NZ_CP017703.1"/>
</dbReference>
<dbReference type="PANTHER" id="PTHR34352:SF1">
    <property type="entry name" value="PROTEIN YHFA"/>
    <property type="match status" value="1"/>
</dbReference>
<dbReference type="Pfam" id="PF02566">
    <property type="entry name" value="OsmC"/>
    <property type="match status" value="1"/>
</dbReference>
<keyword evidence="3" id="KW-1185">Reference proteome</keyword>
<reference evidence="1 4" key="2">
    <citation type="submission" date="2016-10" db="EMBL/GenBank/DDBJ databases">
        <title>The whole genome sequencing and assembly of Aeribacillus pallidus KCTC3564 strain.</title>
        <authorList>
            <person name="Lee Y.-J."/>
            <person name="Park M.-K."/>
            <person name="Yi H."/>
            <person name="Bahn Y.-S."/>
            <person name="Kim J.F."/>
            <person name="Lee D.-W."/>
        </authorList>
    </citation>
    <scope>NUCLEOTIDE SEQUENCE [LARGE SCALE GENOMIC DNA]</scope>
    <source>
        <strain evidence="1 4">KCTC3564</strain>
    </source>
</reference>
<dbReference type="OrthoDB" id="13625at2"/>
<dbReference type="InterPro" id="IPR003718">
    <property type="entry name" value="OsmC/Ohr_fam"/>
</dbReference>
<dbReference type="GeneID" id="301127487"/>
<dbReference type="EMBL" id="LWBR01000008">
    <property type="protein sequence ID" value="KZN97517.1"/>
    <property type="molecule type" value="Genomic_DNA"/>
</dbReference>
<organism evidence="2 3">
    <name type="scientific">Aeribacillus pallidus</name>
    <dbReference type="NCBI Taxonomy" id="33936"/>
    <lineage>
        <taxon>Bacteria</taxon>
        <taxon>Bacillati</taxon>
        <taxon>Bacillota</taxon>
        <taxon>Bacilli</taxon>
        <taxon>Bacillales</taxon>
        <taxon>Bacillaceae</taxon>
        <taxon>Aeribacillus</taxon>
    </lineage>
</organism>
<protein>
    <submittedName>
        <fullName evidence="2">Osmotically inducible protein C</fullName>
    </submittedName>
</protein>
<dbReference type="InterPro" id="IPR036102">
    <property type="entry name" value="OsmC/Ohrsf"/>
</dbReference>
<dbReference type="SUPFAM" id="SSF82784">
    <property type="entry name" value="OsmC-like"/>
    <property type="match status" value="1"/>
</dbReference>
<dbReference type="InterPro" id="IPR015946">
    <property type="entry name" value="KH_dom-like_a/b"/>
</dbReference>
<gene>
    <name evidence="1" type="ORF">AP3564_01550</name>
    <name evidence="2" type="ORF">AZI98_02755</name>
</gene>
<dbReference type="Proteomes" id="UP000076476">
    <property type="component" value="Unassembled WGS sequence"/>
</dbReference>